<gene>
    <name evidence="1" type="ORF">MML48_4g00010992</name>
</gene>
<reference evidence="1" key="1">
    <citation type="submission" date="2022-04" db="EMBL/GenBank/DDBJ databases">
        <title>Chromosome-scale genome assembly of Holotrichia oblita Faldermann.</title>
        <authorList>
            <person name="Rongchong L."/>
        </authorList>
    </citation>
    <scope>NUCLEOTIDE SEQUENCE</scope>
    <source>
        <strain evidence="1">81SQS9</strain>
    </source>
</reference>
<keyword evidence="2" id="KW-1185">Reference proteome</keyword>
<evidence type="ECO:0000313" key="1">
    <source>
        <dbReference type="EMBL" id="KAI4463025.1"/>
    </source>
</evidence>
<dbReference type="Proteomes" id="UP001056778">
    <property type="component" value="Chromosome 4"/>
</dbReference>
<accession>A0ACB9T862</accession>
<sequence>MVADTDHPATSVNEREGNVTVEADDDRDSLQKTIFDVVKTGEVSDIEELVEKTGSQILRARDEWGYTPAHWAALDGNVETMRYLVDKSAPIDLSCLGIQGPRPIHWACRKGHSAVVQVLLQAGVAVNAADFKGLTPLMTACMFGRTATAAFLLGMGALNNLVDINGDTALHWAAYKGHVDVMKLLMYSGADLQAPDYFGSTPLHLACISGSVTCVKLLCEKESSPNTMLHYHLFIRNIVHFQNNLDLEPLDKNDKTPLMLAQSHRHGDIVQVLQIEKKRRSSWFPSFNEVWGLLFGKAGNSKIPLLFFMVSVLLWGYPMYIIRVRMHYCVVILFYPFFVPVRAYNLEHFTRLTLLLHLLEYRDVGMLGSC</sequence>
<dbReference type="EMBL" id="CM043018">
    <property type="protein sequence ID" value="KAI4463025.1"/>
    <property type="molecule type" value="Genomic_DNA"/>
</dbReference>
<comment type="caution">
    <text evidence="1">The sequence shown here is derived from an EMBL/GenBank/DDBJ whole genome shotgun (WGS) entry which is preliminary data.</text>
</comment>
<organism evidence="1 2">
    <name type="scientific">Holotrichia oblita</name>
    <name type="common">Chafer beetle</name>
    <dbReference type="NCBI Taxonomy" id="644536"/>
    <lineage>
        <taxon>Eukaryota</taxon>
        <taxon>Metazoa</taxon>
        <taxon>Ecdysozoa</taxon>
        <taxon>Arthropoda</taxon>
        <taxon>Hexapoda</taxon>
        <taxon>Insecta</taxon>
        <taxon>Pterygota</taxon>
        <taxon>Neoptera</taxon>
        <taxon>Endopterygota</taxon>
        <taxon>Coleoptera</taxon>
        <taxon>Polyphaga</taxon>
        <taxon>Scarabaeiformia</taxon>
        <taxon>Scarabaeidae</taxon>
        <taxon>Melolonthinae</taxon>
        <taxon>Holotrichia</taxon>
    </lineage>
</organism>
<evidence type="ECO:0000313" key="2">
    <source>
        <dbReference type="Proteomes" id="UP001056778"/>
    </source>
</evidence>
<name>A0ACB9T862_HOLOL</name>
<proteinExistence type="predicted"/>
<protein>
    <submittedName>
        <fullName evidence="1">Palmitoyltransferase</fullName>
    </submittedName>
</protein>